<dbReference type="AlphaFoldDB" id="A0A0E0B666"/>
<evidence type="ECO:0000313" key="2">
    <source>
        <dbReference type="EnsemblPlants" id="OGLUM09G19310.2"/>
    </source>
</evidence>
<dbReference type="EnsemblPlants" id="OGLUM09G19310.2">
    <property type="protein sequence ID" value="OGLUM09G19310.2"/>
    <property type="gene ID" value="OGLUM09G19310"/>
</dbReference>
<protein>
    <submittedName>
        <fullName evidence="2">Uncharacterized protein</fullName>
    </submittedName>
</protein>
<organism evidence="2">
    <name type="scientific">Oryza glumipatula</name>
    <dbReference type="NCBI Taxonomy" id="40148"/>
    <lineage>
        <taxon>Eukaryota</taxon>
        <taxon>Viridiplantae</taxon>
        <taxon>Streptophyta</taxon>
        <taxon>Embryophyta</taxon>
        <taxon>Tracheophyta</taxon>
        <taxon>Spermatophyta</taxon>
        <taxon>Magnoliopsida</taxon>
        <taxon>Liliopsida</taxon>
        <taxon>Poales</taxon>
        <taxon>Poaceae</taxon>
        <taxon>BOP clade</taxon>
        <taxon>Oryzoideae</taxon>
        <taxon>Oryzeae</taxon>
        <taxon>Oryzinae</taxon>
        <taxon>Oryza</taxon>
    </lineage>
</organism>
<reference evidence="2" key="2">
    <citation type="submission" date="2018-05" db="EMBL/GenBank/DDBJ databases">
        <title>OgluRS3 (Oryza glumaepatula Reference Sequence Version 3).</title>
        <authorList>
            <person name="Zhang J."/>
            <person name="Kudrna D."/>
            <person name="Lee S."/>
            <person name="Talag J."/>
            <person name="Welchert J."/>
            <person name="Wing R.A."/>
        </authorList>
    </citation>
    <scope>NUCLEOTIDE SEQUENCE [LARGE SCALE GENOMIC DNA]</scope>
</reference>
<dbReference type="HOGENOM" id="CLU_101166_0_0_1"/>
<name>A0A0E0B666_9ORYZ</name>
<evidence type="ECO:0000256" key="1">
    <source>
        <dbReference type="SAM" id="MobiDB-lite"/>
    </source>
</evidence>
<sequence>MPSFMPAMNTSLGCSNVCHRAVSSGNRSTRLPEFTSTATTPDEFTPPAVTLVLQRTRPAASDKTRLLLSSAMASLEEEGWSVMGASWSATHTTVSLGTLLYHMPRYSPDELDGEKKPMAKAPPSETRTRSDVLVMAREGNEELELPLTMIGVARLATQTTVRRGMLLYHMPRCSFAGVELDGAKKPKAKSPPSEMTAAPGESGLPETIRSSAAHNAGDKRRKAAMQVKAHDDQSICQSVA</sequence>
<feature type="region of interest" description="Disordered" evidence="1">
    <location>
        <begin position="183"/>
        <end position="240"/>
    </location>
</feature>
<evidence type="ECO:0000313" key="3">
    <source>
        <dbReference type="Proteomes" id="UP000026961"/>
    </source>
</evidence>
<dbReference type="Gramene" id="OGLUM09G19310.2">
    <property type="protein sequence ID" value="OGLUM09G19310.2"/>
    <property type="gene ID" value="OGLUM09G19310"/>
</dbReference>
<reference evidence="2" key="1">
    <citation type="submission" date="2015-04" db="UniProtKB">
        <authorList>
            <consortium name="EnsemblPlants"/>
        </authorList>
    </citation>
    <scope>IDENTIFICATION</scope>
</reference>
<accession>A0A0E0B666</accession>
<keyword evidence="3" id="KW-1185">Reference proteome</keyword>
<proteinExistence type="predicted"/>
<feature type="region of interest" description="Disordered" evidence="1">
    <location>
        <begin position="110"/>
        <end position="129"/>
    </location>
</feature>
<dbReference type="Proteomes" id="UP000026961">
    <property type="component" value="Chromosome 9"/>
</dbReference>